<sequence length="125" mass="14076">MEVQIGTTTIQIEGHRVSMKKVHREIYCWARIEAEKEKKREIKNKNFFKPSVGRNSFPVFAAVRCARFPPRTVRKRVSSWKPTPPPPPPRRRSAPCSSSSSMPTARSSTTPPTAVPPAGMMLFAL</sequence>
<dbReference type="AlphaFoldDB" id="A0A182KJ14"/>
<proteinExistence type="predicted"/>
<dbReference type="Proteomes" id="UP000075881">
    <property type="component" value="Unassembled WGS sequence"/>
</dbReference>
<evidence type="ECO:0000313" key="2">
    <source>
        <dbReference type="EnsemblMetazoa" id="ACHR014418-PA"/>
    </source>
</evidence>
<feature type="compositionally biased region" description="Low complexity" evidence="1">
    <location>
        <begin position="94"/>
        <end position="118"/>
    </location>
</feature>
<protein>
    <submittedName>
        <fullName evidence="2">Uncharacterized protein</fullName>
    </submittedName>
</protein>
<name>A0A182KJ14_9DIPT</name>
<dbReference type="VEuPathDB" id="VectorBase:ACHR014418"/>
<keyword evidence="3" id="KW-1185">Reference proteome</keyword>
<reference evidence="2" key="2">
    <citation type="submission" date="2020-05" db="UniProtKB">
        <authorList>
            <consortium name="EnsemblMetazoa"/>
        </authorList>
    </citation>
    <scope>IDENTIFICATION</scope>
    <source>
        <strain evidence="2">ACHKN1017</strain>
    </source>
</reference>
<reference evidence="3" key="1">
    <citation type="submission" date="2013-03" db="EMBL/GenBank/DDBJ databases">
        <title>The Genome Sequence of Anopheles christyi ACHKN1017.</title>
        <authorList>
            <consortium name="The Broad Institute Genomics Platform"/>
            <person name="Neafsey D.E."/>
            <person name="Besansky N."/>
            <person name="Walker B."/>
            <person name="Young S.K."/>
            <person name="Zeng Q."/>
            <person name="Gargeya S."/>
            <person name="Fitzgerald M."/>
            <person name="Haas B."/>
            <person name="Abouelleil A."/>
            <person name="Allen A.W."/>
            <person name="Alvarado L."/>
            <person name="Arachchi H.M."/>
            <person name="Berlin A.M."/>
            <person name="Chapman S.B."/>
            <person name="Gainer-Dewar J."/>
            <person name="Goldberg J."/>
            <person name="Griggs A."/>
            <person name="Gujja S."/>
            <person name="Hansen M."/>
            <person name="Howarth C."/>
            <person name="Imamovic A."/>
            <person name="Ireland A."/>
            <person name="Larimer J."/>
            <person name="McCowan C."/>
            <person name="Murphy C."/>
            <person name="Pearson M."/>
            <person name="Poon T.W."/>
            <person name="Priest M."/>
            <person name="Roberts A."/>
            <person name="Saif S."/>
            <person name="Shea T."/>
            <person name="Sisk P."/>
            <person name="Sykes S."/>
            <person name="Wortman J."/>
            <person name="Nusbaum C."/>
            <person name="Birren B."/>
        </authorList>
    </citation>
    <scope>NUCLEOTIDE SEQUENCE [LARGE SCALE GENOMIC DNA]</scope>
    <source>
        <strain evidence="3">ACHKN1017</strain>
    </source>
</reference>
<organism evidence="2 3">
    <name type="scientific">Anopheles christyi</name>
    <dbReference type="NCBI Taxonomy" id="43041"/>
    <lineage>
        <taxon>Eukaryota</taxon>
        <taxon>Metazoa</taxon>
        <taxon>Ecdysozoa</taxon>
        <taxon>Arthropoda</taxon>
        <taxon>Hexapoda</taxon>
        <taxon>Insecta</taxon>
        <taxon>Pterygota</taxon>
        <taxon>Neoptera</taxon>
        <taxon>Endopterygota</taxon>
        <taxon>Diptera</taxon>
        <taxon>Nematocera</taxon>
        <taxon>Culicoidea</taxon>
        <taxon>Culicidae</taxon>
        <taxon>Anophelinae</taxon>
        <taxon>Anopheles</taxon>
    </lineage>
</organism>
<evidence type="ECO:0000313" key="3">
    <source>
        <dbReference type="Proteomes" id="UP000075881"/>
    </source>
</evidence>
<evidence type="ECO:0000256" key="1">
    <source>
        <dbReference type="SAM" id="MobiDB-lite"/>
    </source>
</evidence>
<dbReference type="EnsemblMetazoa" id="ACHR014418-RA">
    <property type="protein sequence ID" value="ACHR014418-PA"/>
    <property type="gene ID" value="ACHR014418"/>
</dbReference>
<feature type="region of interest" description="Disordered" evidence="1">
    <location>
        <begin position="72"/>
        <end position="119"/>
    </location>
</feature>
<accession>A0A182KJ14</accession>